<dbReference type="InterPro" id="IPR036047">
    <property type="entry name" value="F-box-like_dom_sf"/>
</dbReference>
<proteinExistence type="predicted"/>
<dbReference type="Proteomes" id="UP001457282">
    <property type="component" value="Unassembled WGS sequence"/>
</dbReference>
<dbReference type="Gene3D" id="3.80.10.10">
    <property type="entry name" value="Ribonuclease Inhibitor"/>
    <property type="match status" value="1"/>
</dbReference>
<dbReference type="AlphaFoldDB" id="A0AAW1Y2Q2"/>
<dbReference type="PANTHER" id="PTHR31639:SF42">
    <property type="entry name" value="OS02G0160200 PROTEIN"/>
    <property type="match status" value="1"/>
</dbReference>
<evidence type="ECO:0000313" key="3">
    <source>
        <dbReference type="Proteomes" id="UP001457282"/>
    </source>
</evidence>
<dbReference type="PROSITE" id="PS50181">
    <property type="entry name" value="FBOX"/>
    <property type="match status" value="1"/>
</dbReference>
<dbReference type="SMART" id="SM00256">
    <property type="entry name" value="FBOX"/>
    <property type="match status" value="1"/>
</dbReference>
<dbReference type="EMBL" id="JBEDUW010000002">
    <property type="protein sequence ID" value="KAK9942107.1"/>
    <property type="molecule type" value="Genomic_DNA"/>
</dbReference>
<dbReference type="InterPro" id="IPR055411">
    <property type="entry name" value="LRR_FXL15/At3g58940/PEG3-like"/>
</dbReference>
<evidence type="ECO:0000313" key="2">
    <source>
        <dbReference type="EMBL" id="KAK9942107.1"/>
    </source>
</evidence>
<dbReference type="Pfam" id="PF00646">
    <property type="entry name" value="F-box"/>
    <property type="match status" value="1"/>
</dbReference>
<dbReference type="SUPFAM" id="SSF52047">
    <property type="entry name" value="RNI-like"/>
    <property type="match status" value="1"/>
</dbReference>
<comment type="caution">
    <text evidence="2">The sequence shown here is derived from an EMBL/GenBank/DDBJ whole genome shotgun (WGS) entry which is preliminary data.</text>
</comment>
<accession>A0AAW1Y2Q2</accession>
<gene>
    <name evidence="2" type="ORF">M0R45_007795</name>
</gene>
<sequence>MATAKNTILAPLPDDIIHKILRFLPTKSAVRMRCVSKKFEDLWSIDLDEGDPPLDNPHQHTEFINNSKTYLDSREKDRHVDKFRLRMMRYSPKVDDAVVSRYLDFAFLRNVMMLDISLRSKPGIPYYRLHPGFLEQNFITTLKLEYVRINIGYSPINLPLLKTLSLKTVILDSQNSLPRLGPEKEPLSRLVSACPNIENLSLNLKDSTHDTYCLSVRTLLGAKYITNLDLESVKIVDEINNISSPRHVPLKTMCLKTVHLHPRSLFGIISGSPSLEYLSLTSSSFPRGSSLQFSSSSLKTLEVTDCNAQQLNVSEAVNLESFTLVSAIPQRGSEIGQLARTALHGCENLKHVNIRAERLQDIVLGGCKDCVEATIEAPNLRYFNFSGNLKSTISMEAPNLLDARITLLCGNSTSPWRHFPTLVDFLKTFGHSKRILLHADGDDEDIVFPESFRKSLLGPPLPSLKYLEVYREAKLKGRDSDLRNSMLWMAPCADLKIKNK</sequence>
<dbReference type="InterPro" id="IPR001810">
    <property type="entry name" value="F-box_dom"/>
</dbReference>
<name>A0AAW1Y2Q2_RUBAR</name>
<dbReference type="Gene3D" id="1.20.1280.50">
    <property type="match status" value="1"/>
</dbReference>
<feature type="domain" description="F-box" evidence="1">
    <location>
        <begin position="6"/>
        <end position="42"/>
    </location>
</feature>
<dbReference type="InterPro" id="IPR032675">
    <property type="entry name" value="LRR_dom_sf"/>
</dbReference>
<dbReference type="PANTHER" id="PTHR31639">
    <property type="entry name" value="F-BOX PROTEIN-LIKE"/>
    <property type="match status" value="1"/>
</dbReference>
<keyword evidence="3" id="KW-1185">Reference proteome</keyword>
<reference evidence="2 3" key="1">
    <citation type="journal article" date="2023" name="G3 (Bethesda)">
        <title>A chromosome-length genome assembly and annotation of blackberry (Rubus argutus, cv. 'Hillquist').</title>
        <authorList>
            <person name="Bruna T."/>
            <person name="Aryal R."/>
            <person name="Dudchenko O."/>
            <person name="Sargent D.J."/>
            <person name="Mead D."/>
            <person name="Buti M."/>
            <person name="Cavallini A."/>
            <person name="Hytonen T."/>
            <person name="Andres J."/>
            <person name="Pham M."/>
            <person name="Weisz D."/>
            <person name="Mascagni F."/>
            <person name="Usai G."/>
            <person name="Natali L."/>
            <person name="Bassil N."/>
            <person name="Fernandez G.E."/>
            <person name="Lomsadze A."/>
            <person name="Armour M."/>
            <person name="Olukolu B."/>
            <person name="Poorten T."/>
            <person name="Britton C."/>
            <person name="Davik J."/>
            <person name="Ashrafi H."/>
            <person name="Aiden E.L."/>
            <person name="Borodovsky M."/>
            <person name="Worthington M."/>
        </authorList>
    </citation>
    <scope>NUCLEOTIDE SEQUENCE [LARGE SCALE GENOMIC DNA]</scope>
    <source>
        <strain evidence="2">PI 553951</strain>
    </source>
</reference>
<organism evidence="2 3">
    <name type="scientific">Rubus argutus</name>
    <name type="common">Southern blackberry</name>
    <dbReference type="NCBI Taxonomy" id="59490"/>
    <lineage>
        <taxon>Eukaryota</taxon>
        <taxon>Viridiplantae</taxon>
        <taxon>Streptophyta</taxon>
        <taxon>Embryophyta</taxon>
        <taxon>Tracheophyta</taxon>
        <taxon>Spermatophyta</taxon>
        <taxon>Magnoliopsida</taxon>
        <taxon>eudicotyledons</taxon>
        <taxon>Gunneridae</taxon>
        <taxon>Pentapetalae</taxon>
        <taxon>rosids</taxon>
        <taxon>fabids</taxon>
        <taxon>Rosales</taxon>
        <taxon>Rosaceae</taxon>
        <taxon>Rosoideae</taxon>
        <taxon>Rosoideae incertae sedis</taxon>
        <taxon>Rubus</taxon>
    </lineage>
</organism>
<evidence type="ECO:0000259" key="1">
    <source>
        <dbReference type="PROSITE" id="PS50181"/>
    </source>
</evidence>
<dbReference type="SUPFAM" id="SSF81383">
    <property type="entry name" value="F-box domain"/>
    <property type="match status" value="1"/>
</dbReference>
<dbReference type="Pfam" id="PF24758">
    <property type="entry name" value="LRR_At5g56370"/>
    <property type="match status" value="1"/>
</dbReference>
<protein>
    <recommendedName>
        <fullName evidence="1">F-box domain-containing protein</fullName>
    </recommendedName>
</protein>